<dbReference type="Proteomes" id="UP000887013">
    <property type="component" value="Unassembled WGS sequence"/>
</dbReference>
<dbReference type="EMBL" id="BMAW01051918">
    <property type="protein sequence ID" value="GFS83231.1"/>
    <property type="molecule type" value="Genomic_DNA"/>
</dbReference>
<keyword evidence="2" id="KW-1185">Reference proteome</keyword>
<sequence>MLSAKFDLRGWRHNENESTFHRPNVESPLHEEIVSVLGLGWNTGEDTVRYLHKEDVFDSLPVTIRSIPSTTNQQFAPLGILSSVTLRFKILI</sequence>
<proteinExistence type="predicted"/>
<accession>A0A8X6T938</accession>
<comment type="caution">
    <text evidence="1">The sequence shown here is derived from an EMBL/GenBank/DDBJ whole genome shotgun (WGS) entry which is preliminary data.</text>
</comment>
<reference evidence="1" key="1">
    <citation type="submission" date="2020-08" db="EMBL/GenBank/DDBJ databases">
        <title>Multicomponent nature underlies the extraordinary mechanical properties of spider dragline silk.</title>
        <authorList>
            <person name="Kono N."/>
            <person name="Nakamura H."/>
            <person name="Mori M."/>
            <person name="Yoshida Y."/>
            <person name="Ohtoshi R."/>
            <person name="Malay A.D."/>
            <person name="Moran D.A.P."/>
            <person name="Tomita M."/>
            <person name="Numata K."/>
            <person name="Arakawa K."/>
        </authorList>
    </citation>
    <scope>NUCLEOTIDE SEQUENCE</scope>
</reference>
<gene>
    <name evidence="1" type="primary">AVEN_136216_1</name>
    <name evidence="1" type="ORF">NPIL_660691</name>
</gene>
<evidence type="ECO:0000313" key="1">
    <source>
        <dbReference type="EMBL" id="GFS83231.1"/>
    </source>
</evidence>
<name>A0A8X6T938_NEPPI</name>
<protein>
    <submittedName>
        <fullName evidence="1">Uncharacterized protein</fullName>
    </submittedName>
</protein>
<organism evidence="1 2">
    <name type="scientific">Nephila pilipes</name>
    <name type="common">Giant wood spider</name>
    <name type="synonym">Nephila maculata</name>
    <dbReference type="NCBI Taxonomy" id="299642"/>
    <lineage>
        <taxon>Eukaryota</taxon>
        <taxon>Metazoa</taxon>
        <taxon>Ecdysozoa</taxon>
        <taxon>Arthropoda</taxon>
        <taxon>Chelicerata</taxon>
        <taxon>Arachnida</taxon>
        <taxon>Araneae</taxon>
        <taxon>Araneomorphae</taxon>
        <taxon>Entelegynae</taxon>
        <taxon>Araneoidea</taxon>
        <taxon>Nephilidae</taxon>
        <taxon>Nephila</taxon>
    </lineage>
</organism>
<evidence type="ECO:0000313" key="2">
    <source>
        <dbReference type="Proteomes" id="UP000887013"/>
    </source>
</evidence>
<dbReference type="AlphaFoldDB" id="A0A8X6T938"/>
<dbReference type="OrthoDB" id="5863270at2759"/>